<dbReference type="PROSITE" id="PS51819">
    <property type="entry name" value="VOC"/>
    <property type="match status" value="1"/>
</dbReference>
<keyword evidence="3" id="KW-1185">Reference proteome</keyword>
<evidence type="ECO:0000313" key="3">
    <source>
        <dbReference type="Proteomes" id="UP000091926"/>
    </source>
</evidence>
<dbReference type="PANTHER" id="PTHR33993:SF2">
    <property type="entry name" value="VOC DOMAIN-CONTAINING PROTEIN"/>
    <property type="match status" value="1"/>
</dbReference>
<accession>A0A193GDH6</accession>
<dbReference type="OrthoDB" id="8776491at2"/>
<dbReference type="STRING" id="463014.BAU07_10705"/>
<feature type="domain" description="VOC" evidence="1">
    <location>
        <begin position="5"/>
        <end position="122"/>
    </location>
</feature>
<dbReference type="CDD" id="cd07247">
    <property type="entry name" value="SgaA_N_like"/>
    <property type="match status" value="1"/>
</dbReference>
<dbReference type="AlphaFoldDB" id="A0A193GDH6"/>
<dbReference type="KEGG" id="bfz:BAU07_10705"/>
<dbReference type="InterPro" id="IPR029068">
    <property type="entry name" value="Glyas_Bleomycin-R_OHBP_Dase"/>
</dbReference>
<keyword evidence="2" id="KW-0456">Lyase</keyword>
<dbReference type="PANTHER" id="PTHR33993">
    <property type="entry name" value="GLYOXALASE-RELATED"/>
    <property type="match status" value="1"/>
</dbReference>
<dbReference type="RefSeq" id="WP_066657203.1">
    <property type="nucleotide sequence ID" value="NZ_CBCSCL010000006.1"/>
</dbReference>
<dbReference type="EMBL" id="CP016172">
    <property type="protein sequence ID" value="ANN77511.1"/>
    <property type="molecule type" value="Genomic_DNA"/>
</dbReference>
<sequence>MNYNPGRWFEIYVQDMDRARRFYETVLDATFEKLDAPGMEMYAFPMSMEEPGIAGALVCMPGVPSGGNSTLIYFGCDDCSVEAARVAKAGGRVDKEKMSIGQYGYIALAYDTEGNMFGLHSMQ</sequence>
<dbReference type="Pfam" id="PF00903">
    <property type="entry name" value="Glyoxalase"/>
    <property type="match status" value="1"/>
</dbReference>
<proteinExistence type="predicted"/>
<evidence type="ECO:0000259" key="1">
    <source>
        <dbReference type="PROSITE" id="PS51819"/>
    </source>
</evidence>
<dbReference type="SUPFAM" id="SSF54593">
    <property type="entry name" value="Glyoxalase/Bleomycin resistance protein/Dihydroxybiphenyl dioxygenase"/>
    <property type="match status" value="1"/>
</dbReference>
<dbReference type="Proteomes" id="UP000091926">
    <property type="component" value="Chromosome"/>
</dbReference>
<dbReference type="Gene3D" id="3.10.180.10">
    <property type="entry name" value="2,3-Dihydroxybiphenyl 1,2-Dioxygenase, domain 1"/>
    <property type="match status" value="1"/>
</dbReference>
<dbReference type="InterPro" id="IPR004360">
    <property type="entry name" value="Glyas_Fos-R_dOase_dom"/>
</dbReference>
<dbReference type="InterPro" id="IPR037523">
    <property type="entry name" value="VOC_core"/>
</dbReference>
<dbReference type="InterPro" id="IPR052164">
    <property type="entry name" value="Anthracycline_SecMetBiosynth"/>
</dbReference>
<evidence type="ECO:0000313" key="2">
    <source>
        <dbReference type="EMBL" id="ANN77511.1"/>
    </source>
</evidence>
<dbReference type="GO" id="GO:0016829">
    <property type="term" value="F:lyase activity"/>
    <property type="evidence" value="ECO:0007669"/>
    <property type="project" value="UniProtKB-KW"/>
</dbReference>
<organism evidence="2 3">
    <name type="scientific">Bordetella flabilis</name>
    <dbReference type="NCBI Taxonomy" id="463014"/>
    <lineage>
        <taxon>Bacteria</taxon>
        <taxon>Pseudomonadati</taxon>
        <taxon>Pseudomonadota</taxon>
        <taxon>Betaproteobacteria</taxon>
        <taxon>Burkholderiales</taxon>
        <taxon>Alcaligenaceae</taxon>
        <taxon>Bordetella</taxon>
    </lineage>
</organism>
<name>A0A193GDH6_9BORD</name>
<protein>
    <submittedName>
        <fullName evidence="2">Lactoylglutathione lyase</fullName>
    </submittedName>
</protein>
<gene>
    <name evidence="2" type="ORF">BAU07_10705</name>
</gene>
<reference evidence="2 3" key="1">
    <citation type="submission" date="2016-06" db="EMBL/GenBank/DDBJ databases">
        <title>Complete genome sequences of Bordetella bronchialis and Bordetella flabilis.</title>
        <authorList>
            <person name="LiPuma J.J."/>
            <person name="Spilker T."/>
        </authorList>
    </citation>
    <scope>NUCLEOTIDE SEQUENCE [LARGE SCALE GENOMIC DNA]</scope>
    <source>
        <strain evidence="2 3">AU10664</strain>
    </source>
</reference>